<keyword evidence="1" id="KW-0175">Coiled coil</keyword>
<keyword evidence="4" id="KW-1185">Reference proteome</keyword>
<keyword evidence="2" id="KW-0812">Transmembrane</keyword>
<proteinExistence type="predicted"/>
<evidence type="ECO:0000256" key="1">
    <source>
        <dbReference type="SAM" id="Coils"/>
    </source>
</evidence>
<dbReference type="EMBL" id="JAVIJP010000005">
    <property type="protein sequence ID" value="KAL3652742.1"/>
    <property type="molecule type" value="Genomic_DNA"/>
</dbReference>
<feature type="transmembrane region" description="Helical" evidence="2">
    <location>
        <begin position="43"/>
        <end position="61"/>
    </location>
</feature>
<feature type="coiled-coil region" evidence="1">
    <location>
        <begin position="11"/>
        <end position="38"/>
    </location>
</feature>
<gene>
    <name evidence="3" type="ORF">CASFOL_002423</name>
</gene>
<dbReference type="Proteomes" id="UP001632038">
    <property type="component" value="Unassembled WGS sequence"/>
</dbReference>
<feature type="transmembrane region" description="Helical" evidence="2">
    <location>
        <begin position="145"/>
        <end position="166"/>
    </location>
</feature>
<evidence type="ECO:0000256" key="2">
    <source>
        <dbReference type="SAM" id="Phobius"/>
    </source>
</evidence>
<keyword evidence="2" id="KW-1133">Transmembrane helix</keyword>
<dbReference type="AlphaFoldDB" id="A0ABD3EEH1"/>
<accession>A0ABD3EEH1</accession>
<comment type="caution">
    <text evidence="3">The sequence shown here is derived from an EMBL/GenBank/DDBJ whole genome shotgun (WGS) entry which is preliminary data.</text>
</comment>
<organism evidence="3 4">
    <name type="scientific">Castilleja foliolosa</name>
    <dbReference type="NCBI Taxonomy" id="1961234"/>
    <lineage>
        <taxon>Eukaryota</taxon>
        <taxon>Viridiplantae</taxon>
        <taxon>Streptophyta</taxon>
        <taxon>Embryophyta</taxon>
        <taxon>Tracheophyta</taxon>
        <taxon>Spermatophyta</taxon>
        <taxon>Magnoliopsida</taxon>
        <taxon>eudicotyledons</taxon>
        <taxon>Gunneridae</taxon>
        <taxon>Pentapetalae</taxon>
        <taxon>asterids</taxon>
        <taxon>lamiids</taxon>
        <taxon>Lamiales</taxon>
        <taxon>Orobanchaceae</taxon>
        <taxon>Pedicularideae</taxon>
        <taxon>Castillejinae</taxon>
        <taxon>Castilleja</taxon>
    </lineage>
</organism>
<name>A0ABD3EEH1_9LAMI</name>
<protein>
    <submittedName>
        <fullName evidence="3">Uncharacterized protein</fullName>
    </submittedName>
</protein>
<reference evidence="4" key="1">
    <citation type="journal article" date="2024" name="IScience">
        <title>Strigolactones Initiate the Formation of Haustorium-like Structures in Castilleja.</title>
        <authorList>
            <person name="Buerger M."/>
            <person name="Peterson D."/>
            <person name="Chory J."/>
        </authorList>
    </citation>
    <scope>NUCLEOTIDE SEQUENCE [LARGE SCALE GENOMIC DNA]</scope>
</reference>
<evidence type="ECO:0000313" key="4">
    <source>
        <dbReference type="Proteomes" id="UP001632038"/>
    </source>
</evidence>
<keyword evidence="2" id="KW-0472">Membrane</keyword>
<dbReference type="PANTHER" id="PTHR33287">
    <property type="entry name" value="OS03G0453550 PROTEIN"/>
    <property type="match status" value="1"/>
</dbReference>
<dbReference type="PANTHER" id="PTHR33287:SF3">
    <property type="entry name" value="OS03G0453550 PROTEIN"/>
    <property type="match status" value="1"/>
</dbReference>
<feature type="transmembrane region" description="Helical" evidence="2">
    <location>
        <begin position="67"/>
        <end position="86"/>
    </location>
</feature>
<evidence type="ECO:0000313" key="3">
    <source>
        <dbReference type="EMBL" id="KAL3652742.1"/>
    </source>
</evidence>
<sequence length="183" mass="20790">MSQIQDDITSEDRIQTEIDKLDNANKKQEQSIRNLVSRAIQNLNLYFIFQAVILASTTTSAATCRHWWVPFVLSLLAAATNLLGFLDALSKVMKLGQELDQSLLDLAFMKVYPITRDQLRRVLPGSPLTHQGREIVRPKVRNWKLWSVIFLAVGLFVGFSGVVMYGCRRILCHPGERKCVKLC</sequence>